<dbReference type="EMBL" id="MLJW01000153">
    <property type="protein sequence ID" value="OIQ96189.1"/>
    <property type="molecule type" value="Genomic_DNA"/>
</dbReference>
<name>A0A1J5S7C2_9ZZZZ</name>
<dbReference type="AlphaFoldDB" id="A0A1J5S7C2"/>
<gene>
    <name evidence="1" type="ORF">GALL_218180</name>
</gene>
<reference evidence="1" key="1">
    <citation type="submission" date="2016-10" db="EMBL/GenBank/DDBJ databases">
        <title>Sequence of Gallionella enrichment culture.</title>
        <authorList>
            <person name="Poehlein A."/>
            <person name="Muehling M."/>
            <person name="Daniel R."/>
        </authorList>
    </citation>
    <scope>NUCLEOTIDE SEQUENCE</scope>
</reference>
<proteinExistence type="predicted"/>
<organism evidence="1">
    <name type="scientific">mine drainage metagenome</name>
    <dbReference type="NCBI Taxonomy" id="410659"/>
    <lineage>
        <taxon>unclassified sequences</taxon>
        <taxon>metagenomes</taxon>
        <taxon>ecological metagenomes</taxon>
    </lineage>
</organism>
<comment type="caution">
    <text evidence="1">The sequence shown here is derived from an EMBL/GenBank/DDBJ whole genome shotgun (WGS) entry which is preliminary data.</text>
</comment>
<evidence type="ECO:0000313" key="1">
    <source>
        <dbReference type="EMBL" id="OIQ96189.1"/>
    </source>
</evidence>
<sequence>MKHDPFARPVLTVPGTPLLANMIKTPVAETIWKPELRAIMLAGPKSIVDVSGVLVRIGEHINGYHLVEVHEETAVFVNNKKRVTLSLRGIKPLRNPPPR</sequence>
<protein>
    <submittedName>
        <fullName evidence="1">Uncharacterized protein</fullName>
    </submittedName>
</protein>
<accession>A0A1J5S7C2</accession>